<reference evidence="1" key="1">
    <citation type="submission" date="2019-11" db="EMBL/GenBank/DDBJ databases">
        <title>Leishmania tarentolae CDS.</title>
        <authorList>
            <person name="Goto Y."/>
            <person name="Yamagishi J."/>
        </authorList>
    </citation>
    <scope>NUCLEOTIDE SEQUENCE [LARGE SCALE GENOMIC DNA]</scope>
    <source>
        <strain evidence="1">Parrot Tar II</strain>
    </source>
</reference>
<dbReference type="EMBL" id="BLBS01000018">
    <property type="protein sequence ID" value="GET87074.1"/>
    <property type="molecule type" value="Genomic_DNA"/>
</dbReference>
<dbReference type="Proteomes" id="UP000419144">
    <property type="component" value="Unassembled WGS sequence"/>
</dbReference>
<sequence length="107" mass="12821">MLLFHQHHRHYHCRVHAGLHSRNVRVVLLRVDHHPHLLGPQRWCVRSQNGKHEQHHHRRSQGEREGLLRIFYILRPVHGRLRPPSRPVHLHRGVHAHVRESYKVAGD</sequence>
<gene>
    <name evidence="1" type="ORF">LtaPh_1404600</name>
</gene>
<proteinExistence type="predicted"/>
<organism evidence="1 2">
    <name type="scientific">Leishmania tarentolae</name>
    <name type="common">Sauroleishmania tarentolae</name>
    <dbReference type="NCBI Taxonomy" id="5689"/>
    <lineage>
        <taxon>Eukaryota</taxon>
        <taxon>Discoba</taxon>
        <taxon>Euglenozoa</taxon>
        <taxon>Kinetoplastea</taxon>
        <taxon>Metakinetoplastina</taxon>
        <taxon>Trypanosomatida</taxon>
        <taxon>Trypanosomatidae</taxon>
        <taxon>Leishmaniinae</taxon>
        <taxon>Leishmania</taxon>
        <taxon>lizard Leishmania</taxon>
    </lineage>
</organism>
<dbReference type="AlphaFoldDB" id="A0A640KDE9"/>
<keyword evidence="2" id="KW-1185">Reference proteome</keyword>
<evidence type="ECO:0000313" key="1">
    <source>
        <dbReference type="EMBL" id="GET87074.1"/>
    </source>
</evidence>
<protein>
    <submittedName>
        <fullName evidence="1">Uncharacterized protein</fullName>
    </submittedName>
</protein>
<comment type="caution">
    <text evidence="1">The sequence shown here is derived from an EMBL/GenBank/DDBJ whole genome shotgun (WGS) entry which is preliminary data.</text>
</comment>
<accession>A0A640KDE9</accession>
<dbReference type="VEuPathDB" id="TriTrypDB:LtaPh_1404600"/>
<evidence type="ECO:0000313" key="2">
    <source>
        <dbReference type="Proteomes" id="UP000419144"/>
    </source>
</evidence>
<name>A0A640KDE9_LEITA</name>